<reference evidence="2" key="1">
    <citation type="submission" date="2023-06" db="EMBL/GenBank/DDBJ databases">
        <title>Genome-scale phylogeny and comparative genomics of the fungal order Sordariales.</title>
        <authorList>
            <consortium name="Lawrence Berkeley National Laboratory"/>
            <person name="Hensen N."/>
            <person name="Bonometti L."/>
            <person name="Westerberg I."/>
            <person name="Brannstrom I.O."/>
            <person name="Guillou S."/>
            <person name="Cros-Aarteil S."/>
            <person name="Calhoun S."/>
            <person name="Haridas S."/>
            <person name="Kuo A."/>
            <person name="Mondo S."/>
            <person name="Pangilinan J."/>
            <person name="Riley R."/>
            <person name="Labutti K."/>
            <person name="Andreopoulos B."/>
            <person name="Lipzen A."/>
            <person name="Chen C."/>
            <person name="Yanf M."/>
            <person name="Daum C."/>
            <person name="Ng V."/>
            <person name="Clum A."/>
            <person name="Steindorff A."/>
            <person name="Ohm R."/>
            <person name="Martin F."/>
            <person name="Silar P."/>
            <person name="Natvig D."/>
            <person name="Lalanne C."/>
            <person name="Gautier V."/>
            <person name="Ament-Velasquez S.L."/>
            <person name="Kruys A."/>
            <person name="Hutchinson M.I."/>
            <person name="Powell A.J."/>
            <person name="Barry K."/>
            <person name="Miller A.N."/>
            <person name="Grigoriev I.V."/>
            <person name="Debuchy R."/>
            <person name="Gladieux P."/>
            <person name="Thoren M.H."/>
            <person name="Johannesson H."/>
        </authorList>
    </citation>
    <scope>NUCLEOTIDE SEQUENCE</scope>
    <source>
        <strain evidence="2">PSN4</strain>
    </source>
</reference>
<feature type="region of interest" description="Disordered" evidence="1">
    <location>
        <begin position="299"/>
        <end position="322"/>
    </location>
</feature>
<evidence type="ECO:0000313" key="2">
    <source>
        <dbReference type="EMBL" id="KAK1756920.1"/>
    </source>
</evidence>
<organism evidence="2 3">
    <name type="scientific">Echria macrotheca</name>
    <dbReference type="NCBI Taxonomy" id="438768"/>
    <lineage>
        <taxon>Eukaryota</taxon>
        <taxon>Fungi</taxon>
        <taxon>Dikarya</taxon>
        <taxon>Ascomycota</taxon>
        <taxon>Pezizomycotina</taxon>
        <taxon>Sordariomycetes</taxon>
        <taxon>Sordariomycetidae</taxon>
        <taxon>Sordariales</taxon>
        <taxon>Schizotheciaceae</taxon>
        <taxon>Echria</taxon>
    </lineage>
</organism>
<feature type="compositionally biased region" description="Polar residues" evidence="1">
    <location>
        <begin position="77"/>
        <end position="89"/>
    </location>
</feature>
<accession>A0AAJ0BEQ4</accession>
<keyword evidence="3" id="KW-1185">Reference proteome</keyword>
<evidence type="ECO:0000256" key="1">
    <source>
        <dbReference type="SAM" id="MobiDB-lite"/>
    </source>
</evidence>
<dbReference type="Proteomes" id="UP001239445">
    <property type="component" value="Unassembled WGS sequence"/>
</dbReference>
<dbReference type="EMBL" id="MU839831">
    <property type="protein sequence ID" value="KAK1756920.1"/>
    <property type="molecule type" value="Genomic_DNA"/>
</dbReference>
<feature type="region of interest" description="Disordered" evidence="1">
    <location>
        <begin position="1"/>
        <end position="65"/>
    </location>
</feature>
<sequence>MSFSGENAEMRGGRDRDGTLTDGVHSILSEYNDQQKLRRLTGQSGPESKNASEDEHASGLAPSFSKNIQGSRSLLLPQTDSTLSRSGSATKACRRADGSRATRNNQCDGQAAAVQAVLLRRSVTGGLSLTDRAIRTVRGIMFADQKRRLGITRGPSGFQGLFTAAIAEQEADMASFPSWSPVPRPAHPSSLRSRRRSSFVPRPSDPGASPTISPGPGLPERRPGLRCCQVMLQQAGSGNGKAGKQAAAPGTRKHTMPDNQTQGDAPRCVRNFICRKEARPWQALEADLVELAGGCAPELESTSPGAGSLNGWKPGSQGTGRRPALKVRIQSPLEAHGEGTENGTLQQPSILVDRRVVSKPSAPPPSASLWRFDLLHIISGLCSMTGIWVDRRWGQQDPVDVFHLEDDVDAFERRQRDGLERRAAIRRSVNGSQSGIRQQDYDSFELPESRLI</sequence>
<name>A0AAJ0BEQ4_9PEZI</name>
<feature type="compositionally biased region" description="Basic and acidic residues" evidence="1">
    <location>
        <begin position="8"/>
        <end position="19"/>
    </location>
</feature>
<gene>
    <name evidence="2" type="ORF">QBC47DRAFT_359409</name>
</gene>
<comment type="caution">
    <text evidence="2">The sequence shown here is derived from an EMBL/GenBank/DDBJ whole genome shotgun (WGS) entry which is preliminary data.</text>
</comment>
<feature type="region of interest" description="Disordered" evidence="1">
    <location>
        <begin position="176"/>
        <end position="265"/>
    </location>
</feature>
<dbReference type="AlphaFoldDB" id="A0AAJ0BEQ4"/>
<protein>
    <submittedName>
        <fullName evidence="2">Uncharacterized protein</fullName>
    </submittedName>
</protein>
<feature type="region of interest" description="Disordered" evidence="1">
    <location>
        <begin position="77"/>
        <end position="108"/>
    </location>
</feature>
<proteinExistence type="predicted"/>
<evidence type="ECO:0000313" key="3">
    <source>
        <dbReference type="Proteomes" id="UP001239445"/>
    </source>
</evidence>